<dbReference type="Gramene" id="ONK58052">
    <property type="protein sequence ID" value="ONK58052"/>
    <property type="gene ID" value="A4U43_C09F7590"/>
</dbReference>
<dbReference type="AlphaFoldDB" id="A0A5P1E5Z2"/>
<dbReference type="EMBL" id="CM007389">
    <property type="protein sequence ID" value="ONK58052.1"/>
    <property type="molecule type" value="Genomic_DNA"/>
</dbReference>
<evidence type="ECO:0000313" key="1">
    <source>
        <dbReference type="EMBL" id="ONK58052.1"/>
    </source>
</evidence>
<protein>
    <submittedName>
        <fullName evidence="1">Uncharacterized protein</fullName>
    </submittedName>
</protein>
<reference evidence="2" key="1">
    <citation type="journal article" date="2017" name="Nat. Commun.">
        <title>The asparagus genome sheds light on the origin and evolution of a young Y chromosome.</title>
        <authorList>
            <person name="Harkess A."/>
            <person name="Zhou J."/>
            <person name="Xu C."/>
            <person name="Bowers J.E."/>
            <person name="Van der Hulst R."/>
            <person name="Ayyampalayam S."/>
            <person name="Mercati F."/>
            <person name="Riccardi P."/>
            <person name="McKain M.R."/>
            <person name="Kakrana A."/>
            <person name="Tang H."/>
            <person name="Ray J."/>
            <person name="Groenendijk J."/>
            <person name="Arikit S."/>
            <person name="Mathioni S.M."/>
            <person name="Nakano M."/>
            <person name="Shan H."/>
            <person name="Telgmann-Rauber A."/>
            <person name="Kanno A."/>
            <person name="Yue Z."/>
            <person name="Chen H."/>
            <person name="Li W."/>
            <person name="Chen Y."/>
            <person name="Xu X."/>
            <person name="Zhang Y."/>
            <person name="Luo S."/>
            <person name="Chen H."/>
            <person name="Gao J."/>
            <person name="Mao Z."/>
            <person name="Pires J.C."/>
            <person name="Luo M."/>
            <person name="Kudrna D."/>
            <person name="Wing R.A."/>
            <person name="Meyers B.C."/>
            <person name="Yi K."/>
            <person name="Kong H."/>
            <person name="Lavrijsen P."/>
            <person name="Sunseri F."/>
            <person name="Falavigna A."/>
            <person name="Ye Y."/>
            <person name="Leebens-Mack J.H."/>
            <person name="Chen G."/>
        </authorList>
    </citation>
    <scope>NUCLEOTIDE SEQUENCE [LARGE SCALE GENOMIC DNA]</scope>
    <source>
        <strain evidence="2">cv. DH0086</strain>
    </source>
</reference>
<proteinExistence type="predicted"/>
<name>A0A5P1E5Z2_ASPOF</name>
<dbReference type="Proteomes" id="UP000243459">
    <property type="component" value="Chromosome 9"/>
</dbReference>
<organism evidence="1 2">
    <name type="scientific">Asparagus officinalis</name>
    <name type="common">Garden asparagus</name>
    <dbReference type="NCBI Taxonomy" id="4686"/>
    <lineage>
        <taxon>Eukaryota</taxon>
        <taxon>Viridiplantae</taxon>
        <taxon>Streptophyta</taxon>
        <taxon>Embryophyta</taxon>
        <taxon>Tracheophyta</taxon>
        <taxon>Spermatophyta</taxon>
        <taxon>Magnoliopsida</taxon>
        <taxon>Liliopsida</taxon>
        <taxon>Asparagales</taxon>
        <taxon>Asparagaceae</taxon>
        <taxon>Asparagoideae</taxon>
        <taxon>Asparagus</taxon>
    </lineage>
</organism>
<accession>A0A5P1E5Z2</accession>
<keyword evidence="2" id="KW-1185">Reference proteome</keyword>
<evidence type="ECO:0000313" key="2">
    <source>
        <dbReference type="Proteomes" id="UP000243459"/>
    </source>
</evidence>
<gene>
    <name evidence="1" type="ORF">A4U43_C09F7590</name>
</gene>
<sequence>MWTGADSARQYLDGNTIQARCSSWRRFQAAAAWTSHAHGAKPSSFCCCLKRVNLVVCLGVNACGRDEWLRAAAAAARAEPFSSSKEVRVG</sequence>